<keyword evidence="1" id="KW-0378">Hydrolase</keyword>
<dbReference type="GO" id="GO:0005524">
    <property type="term" value="F:ATP binding"/>
    <property type="evidence" value="ECO:0007669"/>
    <property type="project" value="UniProtKB-KW"/>
</dbReference>
<sequence length="606" mass="68771">MSIKKREGTINDVCPTISVTNRCNTDTQCLLSGTSVKAIVGYVTDYITKGWLKTHQVFSAAYDTFNKNEDVLNHCDENKAGDGARRMIMKVVNSLSSKMEIGAPMAALYLLGNPDHYTSHQFVPFYWKNYLNYVQGQWKALMDIADPLDDDDAGAAPEDVEEDFEHNDEYYPNDNGDLDDSSQETVRMTRSNGYYLARSNTDDYRYRPVKLEEICLYDYIQCVQKHPIRSSRSPRQDLRWFPFAEGHPQQDTHAVALDPERRNRYVPNFIGPSLPRKDSGDREEYCCAMLTLFCPWRTGIDLRSADQSWEQTFNAYRFTERQKDLMQNFNMRYECYDARDDFGAIIKAAGGEGADDDEDEYNESGDHGVDNGENDEDDDECFMGVGKVGTELRYANAMMLQAMRSAGWKTYSAIAKRLTLPRIAIDGALRAGAWNNIIKIEKLRAFRRKMGQLLRSKEGDNEPSVENSKDRREVRNDAYVVPASYLSKDFIPPEVKWTDVMSQVIEQFRLNEAQEKAFRIIANHACTLVPEQLLMHLGGMGGTGKSTVIKALCEFFGRRDENYRFVLLGPTGTSAALIGGTTYHTFLGINAGRAKSTAANVEEVRE</sequence>
<dbReference type="InterPro" id="IPR051055">
    <property type="entry name" value="PIF1_helicase"/>
</dbReference>
<protein>
    <recommendedName>
        <fullName evidence="1">ATP-dependent DNA helicase</fullName>
        <ecNumber evidence="1">5.6.2.3</ecNumber>
    </recommendedName>
</protein>
<keyword evidence="1" id="KW-0547">Nucleotide-binding</keyword>
<dbReference type="GO" id="GO:0006281">
    <property type="term" value="P:DNA repair"/>
    <property type="evidence" value="ECO:0007669"/>
    <property type="project" value="UniProtKB-KW"/>
</dbReference>
<evidence type="ECO:0000313" key="4">
    <source>
        <dbReference type="EMBL" id="KAF6744183.1"/>
    </source>
</evidence>
<keyword evidence="1" id="KW-0347">Helicase</keyword>
<dbReference type="EC" id="5.6.2.3" evidence="1"/>
<dbReference type="GO" id="GO:0006310">
    <property type="term" value="P:DNA recombination"/>
    <property type="evidence" value="ECO:0007669"/>
    <property type="project" value="UniProtKB-KW"/>
</dbReference>
<dbReference type="EMBL" id="JACGCI010000125">
    <property type="protein sequence ID" value="KAF6744183.1"/>
    <property type="molecule type" value="Genomic_DNA"/>
</dbReference>
<dbReference type="GO" id="GO:0016787">
    <property type="term" value="F:hydrolase activity"/>
    <property type="evidence" value="ECO:0007669"/>
    <property type="project" value="UniProtKB-KW"/>
</dbReference>
<reference evidence="4 5" key="1">
    <citation type="submission" date="2020-07" db="EMBL/GenBank/DDBJ databases">
        <title>Comparative genomics of pyrophilous fungi reveals a link between fire events and developmental genes.</title>
        <authorList>
            <consortium name="DOE Joint Genome Institute"/>
            <person name="Steindorff A.S."/>
            <person name="Carver A."/>
            <person name="Calhoun S."/>
            <person name="Stillman K."/>
            <person name="Liu H."/>
            <person name="Lipzen A."/>
            <person name="Pangilinan J."/>
            <person name="Labutti K."/>
            <person name="Bruns T.D."/>
            <person name="Grigoriev I.V."/>
        </authorList>
    </citation>
    <scope>NUCLEOTIDE SEQUENCE [LARGE SCALE GENOMIC DNA]</scope>
    <source>
        <strain evidence="4 5">CBS 144469</strain>
    </source>
</reference>
<dbReference type="Proteomes" id="UP000521943">
    <property type="component" value="Unassembled WGS sequence"/>
</dbReference>
<dbReference type="InterPro" id="IPR010285">
    <property type="entry name" value="DNA_helicase_pif1-like_DEAD"/>
</dbReference>
<gene>
    <name evidence="4" type="ORF">DFP72DRAFT_826265</name>
</gene>
<keyword evidence="1" id="KW-0233">DNA recombination</keyword>
<dbReference type="GO" id="GO:0000723">
    <property type="term" value="P:telomere maintenance"/>
    <property type="evidence" value="ECO:0007669"/>
    <property type="project" value="InterPro"/>
</dbReference>
<feature type="compositionally biased region" description="Acidic residues" evidence="2">
    <location>
        <begin position="353"/>
        <end position="363"/>
    </location>
</feature>
<accession>A0A8H6LUC8</accession>
<dbReference type="PANTHER" id="PTHR47642">
    <property type="entry name" value="ATP-DEPENDENT DNA HELICASE"/>
    <property type="match status" value="1"/>
</dbReference>
<comment type="caution">
    <text evidence="4">The sequence shown here is derived from an EMBL/GenBank/DDBJ whole genome shotgun (WGS) entry which is preliminary data.</text>
</comment>
<comment type="catalytic activity">
    <reaction evidence="1">
        <text>ATP + H2O = ADP + phosphate + H(+)</text>
        <dbReference type="Rhea" id="RHEA:13065"/>
        <dbReference type="ChEBI" id="CHEBI:15377"/>
        <dbReference type="ChEBI" id="CHEBI:15378"/>
        <dbReference type="ChEBI" id="CHEBI:30616"/>
        <dbReference type="ChEBI" id="CHEBI:43474"/>
        <dbReference type="ChEBI" id="CHEBI:456216"/>
        <dbReference type="EC" id="5.6.2.3"/>
    </reaction>
</comment>
<evidence type="ECO:0000259" key="3">
    <source>
        <dbReference type="Pfam" id="PF05970"/>
    </source>
</evidence>
<evidence type="ECO:0000256" key="2">
    <source>
        <dbReference type="SAM" id="MobiDB-lite"/>
    </source>
</evidence>
<feature type="region of interest" description="Disordered" evidence="2">
    <location>
        <begin position="151"/>
        <end position="185"/>
    </location>
</feature>
<keyword evidence="1" id="KW-0227">DNA damage</keyword>
<comment type="cofactor">
    <cofactor evidence="1">
        <name>Mg(2+)</name>
        <dbReference type="ChEBI" id="CHEBI:18420"/>
    </cofactor>
</comment>
<keyword evidence="1" id="KW-0234">DNA repair</keyword>
<name>A0A8H6LUC8_9AGAR</name>
<dbReference type="InterPro" id="IPR027417">
    <property type="entry name" value="P-loop_NTPase"/>
</dbReference>
<dbReference type="SUPFAM" id="SSF52540">
    <property type="entry name" value="P-loop containing nucleoside triphosphate hydrolases"/>
    <property type="match status" value="1"/>
</dbReference>
<dbReference type="PANTHER" id="PTHR47642:SF5">
    <property type="entry name" value="ATP-DEPENDENT DNA HELICASE"/>
    <property type="match status" value="1"/>
</dbReference>
<dbReference type="Gene3D" id="3.40.50.300">
    <property type="entry name" value="P-loop containing nucleotide triphosphate hydrolases"/>
    <property type="match status" value="1"/>
</dbReference>
<proteinExistence type="inferred from homology"/>
<feature type="domain" description="DNA helicase Pif1-like DEAD-box helicase" evidence="3">
    <location>
        <begin position="510"/>
        <end position="602"/>
    </location>
</feature>
<organism evidence="4 5">
    <name type="scientific">Ephemerocybe angulata</name>
    <dbReference type="NCBI Taxonomy" id="980116"/>
    <lineage>
        <taxon>Eukaryota</taxon>
        <taxon>Fungi</taxon>
        <taxon>Dikarya</taxon>
        <taxon>Basidiomycota</taxon>
        <taxon>Agaricomycotina</taxon>
        <taxon>Agaricomycetes</taxon>
        <taxon>Agaricomycetidae</taxon>
        <taxon>Agaricales</taxon>
        <taxon>Agaricineae</taxon>
        <taxon>Psathyrellaceae</taxon>
        <taxon>Ephemerocybe</taxon>
    </lineage>
</organism>
<keyword evidence="5" id="KW-1185">Reference proteome</keyword>
<evidence type="ECO:0000256" key="1">
    <source>
        <dbReference type="RuleBase" id="RU363044"/>
    </source>
</evidence>
<dbReference type="OrthoDB" id="3259294at2759"/>
<dbReference type="AlphaFoldDB" id="A0A8H6LUC8"/>
<comment type="similarity">
    <text evidence="1">Belongs to the helicase family.</text>
</comment>
<dbReference type="GO" id="GO:0043139">
    <property type="term" value="F:5'-3' DNA helicase activity"/>
    <property type="evidence" value="ECO:0007669"/>
    <property type="project" value="UniProtKB-EC"/>
</dbReference>
<feature type="non-terminal residue" evidence="4">
    <location>
        <position position="1"/>
    </location>
</feature>
<feature type="region of interest" description="Disordered" evidence="2">
    <location>
        <begin position="351"/>
        <end position="376"/>
    </location>
</feature>
<dbReference type="Pfam" id="PF05970">
    <property type="entry name" value="PIF1"/>
    <property type="match status" value="1"/>
</dbReference>
<evidence type="ECO:0000313" key="5">
    <source>
        <dbReference type="Proteomes" id="UP000521943"/>
    </source>
</evidence>
<keyword evidence="1" id="KW-0067">ATP-binding</keyword>
<feature type="compositionally biased region" description="Acidic residues" evidence="2">
    <location>
        <begin position="151"/>
        <end position="166"/>
    </location>
</feature>